<dbReference type="Pfam" id="PF00535">
    <property type="entry name" value="Glycos_transf_2"/>
    <property type="match status" value="1"/>
</dbReference>
<proteinExistence type="predicted"/>
<gene>
    <name evidence="2" type="ORF">BKA03_002580</name>
</gene>
<evidence type="ECO:0000313" key="3">
    <source>
        <dbReference type="Proteomes" id="UP000547973"/>
    </source>
</evidence>
<keyword evidence="2" id="KW-0808">Transferase</keyword>
<sequence>MIGSLPPPRISVALCTHNGEAFIEQQLLSILSQDPAPWEVVVSDDASKDGTVAIVERAVADWNSSLPTPIELVMLRNATPLGVTANFEQAIAACGGDLIALSDQDDVWHPGRLARVLDILAERPTVRVVASDATLVDREGVRLGYSLFEALEVTERDLALVNGQQPFATLMRRNIITGATMVFRRDVLDVAMPFPSSWVHDEWIATMGAALGDVVLVEDQLIDYRQHGGNQIGALRLSLPDKVRRLFEPRADRNARLLVRAEALAERTAFHTELLSPRVRETAAAKLAHERARSALPTMRVRRLIPVLAAGVAGRYGTFGRGAMDMVRDICQPSG</sequence>
<dbReference type="InterPro" id="IPR029044">
    <property type="entry name" value="Nucleotide-diphossugar_trans"/>
</dbReference>
<dbReference type="RefSeq" id="WP_062074283.1">
    <property type="nucleotide sequence ID" value="NZ_BBRC01000002.1"/>
</dbReference>
<feature type="domain" description="Glycosyltransferase 2-like" evidence="1">
    <location>
        <begin position="11"/>
        <end position="146"/>
    </location>
</feature>
<dbReference type="Gene3D" id="3.90.550.10">
    <property type="entry name" value="Spore Coat Polysaccharide Biosynthesis Protein SpsA, Chain A"/>
    <property type="match status" value="1"/>
</dbReference>
<organism evidence="2 3">
    <name type="scientific">Demequina lutea</name>
    <dbReference type="NCBI Taxonomy" id="431489"/>
    <lineage>
        <taxon>Bacteria</taxon>
        <taxon>Bacillati</taxon>
        <taxon>Actinomycetota</taxon>
        <taxon>Actinomycetes</taxon>
        <taxon>Micrococcales</taxon>
        <taxon>Demequinaceae</taxon>
        <taxon>Demequina</taxon>
    </lineage>
</organism>
<dbReference type="AlphaFoldDB" id="A0A7Y9ZFJ9"/>
<evidence type="ECO:0000313" key="2">
    <source>
        <dbReference type="EMBL" id="NYI42461.1"/>
    </source>
</evidence>
<dbReference type="OrthoDB" id="9802649at2"/>
<dbReference type="Proteomes" id="UP000547973">
    <property type="component" value="Unassembled WGS sequence"/>
</dbReference>
<dbReference type="InterPro" id="IPR001173">
    <property type="entry name" value="Glyco_trans_2-like"/>
</dbReference>
<comment type="caution">
    <text evidence="2">The sequence shown here is derived from an EMBL/GenBank/DDBJ whole genome shotgun (WGS) entry which is preliminary data.</text>
</comment>
<dbReference type="CDD" id="cd04196">
    <property type="entry name" value="GT_2_like_d"/>
    <property type="match status" value="1"/>
</dbReference>
<reference evidence="2 3" key="1">
    <citation type="submission" date="2020-07" db="EMBL/GenBank/DDBJ databases">
        <title>Sequencing the genomes of 1000 actinobacteria strains.</title>
        <authorList>
            <person name="Klenk H.-P."/>
        </authorList>
    </citation>
    <scope>NUCLEOTIDE SEQUENCE [LARGE SCALE GENOMIC DNA]</scope>
    <source>
        <strain evidence="2 3">DSM 19970</strain>
    </source>
</reference>
<dbReference type="InterPro" id="IPR050834">
    <property type="entry name" value="Glycosyltransf_2"/>
</dbReference>
<dbReference type="PANTHER" id="PTHR43685">
    <property type="entry name" value="GLYCOSYLTRANSFERASE"/>
    <property type="match status" value="1"/>
</dbReference>
<dbReference type="EMBL" id="JACBZO010000001">
    <property type="protein sequence ID" value="NYI42461.1"/>
    <property type="molecule type" value="Genomic_DNA"/>
</dbReference>
<dbReference type="GO" id="GO:0016740">
    <property type="term" value="F:transferase activity"/>
    <property type="evidence" value="ECO:0007669"/>
    <property type="project" value="UniProtKB-KW"/>
</dbReference>
<evidence type="ECO:0000259" key="1">
    <source>
        <dbReference type="Pfam" id="PF00535"/>
    </source>
</evidence>
<dbReference type="PANTHER" id="PTHR43685:SF11">
    <property type="entry name" value="GLYCOSYLTRANSFERASE TAGX-RELATED"/>
    <property type="match status" value="1"/>
</dbReference>
<name>A0A7Y9ZFJ9_9MICO</name>
<protein>
    <submittedName>
        <fullName evidence="2">Glycosyltransferase involved in cell wall biosynthesis</fullName>
    </submittedName>
</protein>
<keyword evidence="3" id="KW-1185">Reference proteome</keyword>
<accession>A0A7Y9ZFJ9</accession>
<dbReference type="SUPFAM" id="SSF53448">
    <property type="entry name" value="Nucleotide-diphospho-sugar transferases"/>
    <property type="match status" value="1"/>
</dbReference>